<evidence type="ECO:0000313" key="1">
    <source>
        <dbReference type="EMBL" id="KAG8047943.1"/>
    </source>
</evidence>
<keyword evidence="2" id="KW-1185">Reference proteome</keyword>
<accession>A0A8J5VHU1</accession>
<reference evidence="1" key="2">
    <citation type="submission" date="2021-02" db="EMBL/GenBank/DDBJ databases">
        <authorList>
            <person name="Kimball J.A."/>
            <person name="Haas M.W."/>
            <person name="Macchietto M."/>
            <person name="Kono T."/>
            <person name="Duquette J."/>
            <person name="Shao M."/>
        </authorList>
    </citation>
    <scope>NUCLEOTIDE SEQUENCE</scope>
    <source>
        <tissue evidence="1">Fresh leaf tissue</tissue>
    </source>
</reference>
<sequence>MGGRWRHRWSGVGGERAEEAEAWMPRGVEAAVRGRGGGGGDGRAGEVVVRARGGGGGDGRAGEAQAVVRGRGGRGSVVRLN</sequence>
<comment type="caution">
    <text evidence="1">The sequence shown here is derived from an EMBL/GenBank/DDBJ whole genome shotgun (WGS) entry which is preliminary data.</text>
</comment>
<organism evidence="1 2">
    <name type="scientific">Zizania palustris</name>
    <name type="common">Northern wild rice</name>
    <dbReference type="NCBI Taxonomy" id="103762"/>
    <lineage>
        <taxon>Eukaryota</taxon>
        <taxon>Viridiplantae</taxon>
        <taxon>Streptophyta</taxon>
        <taxon>Embryophyta</taxon>
        <taxon>Tracheophyta</taxon>
        <taxon>Spermatophyta</taxon>
        <taxon>Magnoliopsida</taxon>
        <taxon>Liliopsida</taxon>
        <taxon>Poales</taxon>
        <taxon>Poaceae</taxon>
        <taxon>BOP clade</taxon>
        <taxon>Oryzoideae</taxon>
        <taxon>Oryzeae</taxon>
        <taxon>Zizaniinae</taxon>
        <taxon>Zizania</taxon>
    </lineage>
</organism>
<evidence type="ECO:0000313" key="2">
    <source>
        <dbReference type="Proteomes" id="UP000729402"/>
    </source>
</evidence>
<proteinExistence type="predicted"/>
<gene>
    <name evidence="1" type="ORF">GUJ93_ZPchr0008g14163</name>
</gene>
<dbReference type="EMBL" id="JAAALK010000290">
    <property type="protein sequence ID" value="KAG8047943.1"/>
    <property type="molecule type" value="Genomic_DNA"/>
</dbReference>
<dbReference type="Proteomes" id="UP000729402">
    <property type="component" value="Unassembled WGS sequence"/>
</dbReference>
<protein>
    <submittedName>
        <fullName evidence="1">Uncharacterized protein</fullName>
    </submittedName>
</protein>
<reference evidence="1" key="1">
    <citation type="journal article" date="2021" name="bioRxiv">
        <title>Whole Genome Assembly and Annotation of Northern Wild Rice, Zizania palustris L., Supports a Whole Genome Duplication in the Zizania Genus.</title>
        <authorList>
            <person name="Haas M."/>
            <person name="Kono T."/>
            <person name="Macchietto M."/>
            <person name="Millas R."/>
            <person name="McGilp L."/>
            <person name="Shao M."/>
            <person name="Duquette J."/>
            <person name="Hirsch C.N."/>
            <person name="Kimball J."/>
        </authorList>
    </citation>
    <scope>NUCLEOTIDE SEQUENCE</scope>
    <source>
        <tissue evidence="1">Fresh leaf tissue</tissue>
    </source>
</reference>
<dbReference type="AlphaFoldDB" id="A0A8J5VHU1"/>
<name>A0A8J5VHU1_ZIZPA</name>